<dbReference type="GO" id="GO:0005794">
    <property type="term" value="C:Golgi apparatus"/>
    <property type="evidence" value="ECO:0007669"/>
    <property type="project" value="TreeGrafter"/>
</dbReference>
<protein>
    <recommendedName>
        <fullName evidence="9">Integral membrane protein 2</fullName>
    </recommendedName>
</protein>
<dbReference type="GO" id="GO:0005886">
    <property type="term" value="C:plasma membrane"/>
    <property type="evidence" value="ECO:0007669"/>
    <property type="project" value="UniProtKB-UniRule"/>
</dbReference>
<dbReference type="Proteomes" id="UP000515164">
    <property type="component" value="Unplaced"/>
</dbReference>
<keyword evidence="8" id="KW-0325">Glycoprotein</keyword>
<dbReference type="KEGG" id="bbif:117206436"/>
<dbReference type="AlphaFoldDB" id="A0A6P8LTP9"/>
<evidence type="ECO:0000256" key="7">
    <source>
        <dbReference type="ARBA" id="ARBA00023157"/>
    </source>
</evidence>
<comment type="similarity">
    <text evidence="2 9">Belongs to the ITM2 family.</text>
</comment>
<keyword evidence="4 9" id="KW-0735">Signal-anchor</keyword>
<evidence type="ECO:0000256" key="6">
    <source>
        <dbReference type="ARBA" id="ARBA00023136"/>
    </source>
</evidence>
<evidence type="ECO:0000256" key="5">
    <source>
        <dbReference type="ARBA" id="ARBA00022989"/>
    </source>
</evidence>
<evidence type="ECO:0000313" key="12">
    <source>
        <dbReference type="RefSeq" id="XP_033301674.1"/>
    </source>
</evidence>
<accession>A0A6P8LTP9</accession>
<keyword evidence="7" id="KW-1015">Disulfide bond</keyword>
<evidence type="ECO:0000256" key="2">
    <source>
        <dbReference type="ARBA" id="ARBA00006794"/>
    </source>
</evidence>
<keyword evidence="5 9" id="KW-1133">Transmembrane helix</keyword>
<dbReference type="RefSeq" id="XP_033301674.1">
    <property type="nucleotide sequence ID" value="XM_033445783.1"/>
</dbReference>
<proteinExistence type="inferred from homology"/>
<dbReference type="Pfam" id="PF04089">
    <property type="entry name" value="BRICHOS"/>
    <property type="match status" value="1"/>
</dbReference>
<dbReference type="PROSITE" id="PS50869">
    <property type="entry name" value="BRICHOS"/>
    <property type="match status" value="1"/>
</dbReference>
<keyword evidence="3 9" id="KW-0812">Transmembrane</keyword>
<comment type="subcellular location">
    <subcellularLocation>
        <location evidence="1 9">Membrane</location>
        <topology evidence="1 9">Single-pass type II membrane protein</topology>
    </subcellularLocation>
</comment>
<dbReference type="GO" id="GO:0001540">
    <property type="term" value="F:amyloid-beta binding"/>
    <property type="evidence" value="ECO:0007669"/>
    <property type="project" value="TreeGrafter"/>
</dbReference>
<dbReference type="SMART" id="SM01039">
    <property type="entry name" value="BRICHOS"/>
    <property type="match status" value="1"/>
</dbReference>
<keyword evidence="11" id="KW-1185">Reference proteome</keyword>
<feature type="domain" description="BRICHOS" evidence="10">
    <location>
        <begin position="195"/>
        <end position="290"/>
    </location>
</feature>
<keyword evidence="6 9" id="KW-0472">Membrane</keyword>
<name>A0A6P8LTP9_9HYME</name>
<evidence type="ECO:0000313" key="11">
    <source>
        <dbReference type="Proteomes" id="UP000515164"/>
    </source>
</evidence>
<evidence type="ECO:0000256" key="8">
    <source>
        <dbReference type="ARBA" id="ARBA00023180"/>
    </source>
</evidence>
<evidence type="ECO:0000259" key="10">
    <source>
        <dbReference type="PROSITE" id="PS50869"/>
    </source>
</evidence>
<dbReference type="InterPro" id="IPR007084">
    <property type="entry name" value="BRICHOS_dom"/>
</dbReference>
<gene>
    <name evidence="12" type="primary">LOC117206436</name>
</gene>
<feature type="transmembrane region" description="Helical" evidence="9">
    <location>
        <begin position="53"/>
        <end position="80"/>
    </location>
</feature>
<dbReference type="GO" id="GO:0070062">
    <property type="term" value="C:extracellular exosome"/>
    <property type="evidence" value="ECO:0007669"/>
    <property type="project" value="TreeGrafter"/>
</dbReference>
<sequence>MTIITKAITEKKEQPLFIAENSAENDKRDAEAQCLKSDVGGHYFVSRRSIYRIHVTATFLLFIVAFMILLIGVIGGLYIYRQYARTQMHKIKTGWYTIPYDKSSKTPYTKDVLQEGLIADSNMVVQGFRRPAGQEAMDFVKAIELSLSKTDMTKITEQETMDMIRNISNTRSFFKERFEIDLENEHYEKIDVPHFRGGRQGRFVHDFNINKSGIIDIDGQRCFVMPLDRQAILPPRNMYDLLRKMYNGYYEVDTEIVRRTMKVVTPPISDFSVLGTYIAHECQDFSTYMLTKVNSNVVKRSISNGVFGQFAGKNIIEFDILNLEDINAYNKKSPQN</sequence>
<keyword evidence="9" id="KW-1003">Cell membrane</keyword>
<evidence type="ECO:0000256" key="4">
    <source>
        <dbReference type="ARBA" id="ARBA00022968"/>
    </source>
</evidence>
<organism evidence="11 12">
    <name type="scientific">Bombus bifarius</name>
    <dbReference type="NCBI Taxonomy" id="103933"/>
    <lineage>
        <taxon>Eukaryota</taxon>
        <taxon>Metazoa</taxon>
        <taxon>Ecdysozoa</taxon>
        <taxon>Arthropoda</taxon>
        <taxon>Hexapoda</taxon>
        <taxon>Insecta</taxon>
        <taxon>Pterygota</taxon>
        <taxon>Neoptera</taxon>
        <taxon>Endopterygota</taxon>
        <taxon>Hymenoptera</taxon>
        <taxon>Apocrita</taxon>
        <taxon>Aculeata</taxon>
        <taxon>Apoidea</taxon>
        <taxon>Anthophila</taxon>
        <taxon>Apidae</taxon>
        <taxon>Bombus</taxon>
        <taxon>Pyrobombus</taxon>
    </lineage>
</organism>
<evidence type="ECO:0000256" key="3">
    <source>
        <dbReference type="ARBA" id="ARBA00022692"/>
    </source>
</evidence>
<dbReference type="PANTHER" id="PTHR10962:SF1">
    <property type="entry name" value="INTEGRAL MEMBRANE PROTEIN 2"/>
    <property type="match status" value="1"/>
</dbReference>
<dbReference type="PANTHER" id="PTHR10962">
    <property type="entry name" value="INTEGRAL TRANSMEMBRANE PROTEIN 2"/>
    <property type="match status" value="1"/>
</dbReference>
<evidence type="ECO:0000256" key="9">
    <source>
        <dbReference type="RuleBase" id="RU367061"/>
    </source>
</evidence>
<evidence type="ECO:0000256" key="1">
    <source>
        <dbReference type="ARBA" id="ARBA00004606"/>
    </source>
</evidence>
<dbReference type="GO" id="GO:0042985">
    <property type="term" value="P:negative regulation of amyloid precursor protein biosynthetic process"/>
    <property type="evidence" value="ECO:0007669"/>
    <property type="project" value="TreeGrafter"/>
</dbReference>
<dbReference type="InterPro" id="IPR040145">
    <property type="entry name" value="ITM2"/>
</dbReference>
<reference evidence="12" key="1">
    <citation type="submission" date="2025-08" db="UniProtKB">
        <authorList>
            <consortium name="RefSeq"/>
        </authorList>
    </citation>
    <scope>IDENTIFICATION</scope>
    <source>
        <tissue evidence="12">Muscle</tissue>
    </source>
</reference>
<dbReference type="GeneID" id="117206436"/>